<dbReference type="Proteomes" id="UP000184292">
    <property type="component" value="Unassembled WGS sequence"/>
</dbReference>
<dbReference type="OrthoDB" id="7843142at2"/>
<dbReference type="RefSeq" id="WP_073327216.1">
    <property type="nucleotide sequence ID" value="NZ_FQYO01000002.1"/>
</dbReference>
<evidence type="ECO:0000256" key="1">
    <source>
        <dbReference type="SAM" id="SignalP"/>
    </source>
</evidence>
<dbReference type="STRING" id="1447782.SAMN05444417_1364"/>
<evidence type="ECO:0000313" key="2">
    <source>
        <dbReference type="EMBL" id="SHI64502.1"/>
    </source>
</evidence>
<dbReference type="EMBL" id="FQYO01000002">
    <property type="protein sequence ID" value="SHI64502.1"/>
    <property type="molecule type" value="Genomic_DNA"/>
</dbReference>
<feature type="signal peptide" evidence="1">
    <location>
        <begin position="1"/>
        <end position="29"/>
    </location>
</feature>
<sequence length="468" mass="46608">MRQLSRATRVGAVALLAGLGWMQAGSVAAQVLPREFPPESYPGNQYVDSGGCVFIRAGVAGATRWVPRLSQSREQLCGFAPTFPEGIPLPAMADIPDDLPNLIAVPENAPAPAPAAEAGGPAATMAGRPVPTSPQVVPPPAAAPAPEAQAQRTTLAAFCEGRRGVQGGFVNAETGETIDCGGGVRPAAASPAAMPATMPGPMPAASPQPERLTLGAFCEGRSGPQPGWVNAETRETISCGPAALPAPMAGPVNASVPVAGPGGAVTVAGAEPRRVALADLCAEAALTGLRYVYRETGLPVCGTAPTTLPVAAPVPGPTMVAASQLPGGPGMPGAPAAPATAGTMTAFVHPCRDAMGAYLTGGGTGGVRCGPQAQSPSGAGAAAPAPLTTARFARASGLEDIFNPQPIPASNPVGAPIPAHPPAGYVRAWEDGRVNPQRGLPARYASPFADAGQAAAAGYRASDGYLIR</sequence>
<feature type="chain" id="PRO_5012951748" evidence="1">
    <location>
        <begin position="30"/>
        <end position="468"/>
    </location>
</feature>
<keyword evidence="3" id="KW-1185">Reference proteome</keyword>
<name>A0A1M6CU06_9RHOB</name>
<gene>
    <name evidence="2" type="ORF">SAMN05444417_1364</name>
</gene>
<reference evidence="2 3" key="1">
    <citation type="submission" date="2016-11" db="EMBL/GenBank/DDBJ databases">
        <authorList>
            <person name="Jaros S."/>
            <person name="Januszkiewicz K."/>
            <person name="Wedrychowicz H."/>
        </authorList>
    </citation>
    <scope>NUCLEOTIDE SEQUENCE [LARGE SCALE GENOMIC DNA]</scope>
    <source>
        <strain evidence="2 3">DSM 100565</strain>
    </source>
</reference>
<proteinExistence type="predicted"/>
<organism evidence="2 3">
    <name type="scientific">Wenxinia saemankumensis</name>
    <dbReference type="NCBI Taxonomy" id="1447782"/>
    <lineage>
        <taxon>Bacteria</taxon>
        <taxon>Pseudomonadati</taxon>
        <taxon>Pseudomonadota</taxon>
        <taxon>Alphaproteobacteria</taxon>
        <taxon>Rhodobacterales</taxon>
        <taxon>Roseobacteraceae</taxon>
        <taxon>Wenxinia</taxon>
    </lineage>
</organism>
<accession>A0A1M6CU06</accession>
<dbReference type="AlphaFoldDB" id="A0A1M6CU06"/>
<evidence type="ECO:0000313" key="3">
    <source>
        <dbReference type="Proteomes" id="UP000184292"/>
    </source>
</evidence>
<protein>
    <submittedName>
        <fullName evidence="2">Uncharacterized protein</fullName>
    </submittedName>
</protein>
<keyword evidence="1" id="KW-0732">Signal</keyword>